<sequence length="226" mass="26358">MRLIILVLLLMPFLSQAQYKNYKLSVKGDTLNIVDAKGLKQGKWIVRVEALRGEPGYEEEGEFKNDRKEGVWRRYNLTGDLVAMENYRWGMKDGICRYFTIMGEEHQESWRAVNPDKEYDTIEVPDPVDPYKVSMVEIKIEGRSLRHGTWRFYDPASGTIIRTETWFMDKKEDPNKKLLTGTSAADSTLSIRKKLSDENKPKEVKEYDKKNSGKKNYKVREGRTGY</sequence>
<feature type="compositionally biased region" description="Basic and acidic residues" evidence="1">
    <location>
        <begin position="194"/>
        <end position="211"/>
    </location>
</feature>
<dbReference type="AlphaFoldDB" id="A0A4V1MAR1"/>
<evidence type="ECO:0000313" key="2">
    <source>
        <dbReference type="EMBL" id="RXK86756.1"/>
    </source>
</evidence>
<gene>
    <name evidence="2" type="ORF">ESB13_08130</name>
</gene>
<evidence type="ECO:0000256" key="1">
    <source>
        <dbReference type="SAM" id="MobiDB-lite"/>
    </source>
</evidence>
<reference evidence="2 3" key="1">
    <citation type="submission" date="2019-01" db="EMBL/GenBank/DDBJ databases">
        <title>Filimonas sp. strain TTM-71.</title>
        <authorList>
            <person name="Chen W.-M."/>
        </authorList>
    </citation>
    <scope>NUCLEOTIDE SEQUENCE [LARGE SCALE GENOMIC DNA]</scope>
    <source>
        <strain evidence="2 3">TTM-71</strain>
    </source>
</reference>
<proteinExistence type="predicted"/>
<dbReference type="OrthoDB" id="649587at2"/>
<protein>
    <submittedName>
        <fullName evidence="2">Uncharacterized protein</fullName>
    </submittedName>
</protein>
<organism evidence="2 3">
    <name type="scientific">Filimonas effusa</name>
    <dbReference type="NCBI Taxonomy" id="2508721"/>
    <lineage>
        <taxon>Bacteria</taxon>
        <taxon>Pseudomonadati</taxon>
        <taxon>Bacteroidota</taxon>
        <taxon>Chitinophagia</taxon>
        <taxon>Chitinophagales</taxon>
        <taxon>Chitinophagaceae</taxon>
        <taxon>Filimonas</taxon>
    </lineage>
</organism>
<comment type="caution">
    <text evidence="2">The sequence shown here is derived from an EMBL/GenBank/DDBJ whole genome shotgun (WGS) entry which is preliminary data.</text>
</comment>
<dbReference type="SUPFAM" id="SSF82185">
    <property type="entry name" value="Histone H3 K4-specific methyltransferase SET7/9 N-terminal domain"/>
    <property type="match status" value="1"/>
</dbReference>
<dbReference type="RefSeq" id="WP_129002504.1">
    <property type="nucleotide sequence ID" value="NZ_SDHZ01000001.1"/>
</dbReference>
<name>A0A4V1MAR1_9BACT</name>
<dbReference type="EMBL" id="SDHZ01000001">
    <property type="protein sequence ID" value="RXK86756.1"/>
    <property type="molecule type" value="Genomic_DNA"/>
</dbReference>
<feature type="region of interest" description="Disordered" evidence="1">
    <location>
        <begin position="190"/>
        <end position="226"/>
    </location>
</feature>
<dbReference type="Proteomes" id="UP000290545">
    <property type="component" value="Unassembled WGS sequence"/>
</dbReference>
<evidence type="ECO:0000313" key="3">
    <source>
        <dbReference type="Proteomes" id="UP000290545"/>
    </source>
</evidence>
<keyword evidence="3" id="KW-1185">Reference proteome</keyword>
<accession>A0A4V1MAR1</accession>